<dbReference type="GO" id="GO:0006281">
    <property type="term" value="P:DNA repair"/>
    <property type="evidence" value="ECO:0007669"/>
    <property type="project" value="UniProtKB-UniRule"/>
</dbReference>
<feature type="compositionally biased region" description="Low complexity" evidence="16">
    <location>
        <begin position="88"/>
        <end position="98"/>
    </location>
</feature>
<evidence type="ECO:0000313" key="19">
    <source>
        <dbReference type="EMBL" id="KPL81773.1"/>
    </source>
</evidence>
<dbReference type="GO" id="GO:0016887">
    <property type="term" value="F:ATP hydrolysis activity"/>
    <property type="evidence" value="ECO:0007669"/>
    <property type="project" value="RHEA"/>
</dbReference>
<comment type="function">
    <text evidence="15">Plays a critical role in recombination and DNA repair. Helps process Holliday junction intermediates to mature products by catalyzing branch migration. Has replication fork regression activity, unwinds stalled or blocked replication forks to make a HJ that can be resolved. Has a DNA unwinding activity characteristic of a DNA helicase with 3'-5' polarity.</text>
</comment>
<evidence type="ECO:0000256" key="14">
    <source>
        <dbReference type="ARBA" id="ARBA00048988"/>
    </source>
</evidence>
<dbReference type="SMART" id="SM00487">
    <property type="entry name" value="DEXDc"/>
    <property type="match status" value="1"/>
</dbReference>
<dbReference type="InterPro" id="IPR014001">
    <property type="entry name" value="Helicase_ATP-bd"/>
</dbReference>
<keyword evidence="10 15" id="KW-0234">DNA repair</keyword>
<dbReference type="SUPFAM" id="SSF52540">
    <property type="entry name" value="P-loop containing nucleoside triphosphate hydrolases"/>
    <property type="match status" value="2"/>
</dbReference>
<dbReference type="Pfam" id="PF17191">
    <property type="entry name" value="RecG_wedge"/>
    <property type="match status" value="1"/>
</dbReference>
<keyword evidence="8" id="KW-0238">DNA-binding</keyword>
<dbReference type="InterPro" id="IPR011545">
    <property type="entry name" value="DEAD/DEAH_box_helicase_dom"/>
</dbReference>
<dbReference type="NCBIfam" id="NF008165">
    <property type="entry name" value="PRK10917.1-3"/>
    <property type="match status" value="1"/>
</dbReference>
<dbReference type="InterPro" id="IPR027417">
    <property type="entry name" value="P-loop_NTPase"/>
</dbReference>
<keyword evidence="11" id="KW-0413">Isomerase</keyword>
<dbReference type="Gene3D" id="2.40.50.140">
    <property type="entry name" value="Nucleic acid-binding proteins"/>
    <property type="match status" value="1"/>
</dbReference>
<evidence type="ECO:0000256" key="12">
    <source>
        <dbReference type="ARBA" id="ARBA00034617"/>
    </source>
</evidence>
<keyword evidence="7 15" id="KW-0067">ATP-binding</keyword>
<dbReference type="EC" id="5.6.2.4" evidence="13 15"/>
<dbReference type="InterPro" id="IPR033454">
    <property type="entry name" value="RecG_wedge"/>
</dbReference>
<evidence type="ECO:0000256" key="6">
    <source>
        <dbReference type="ARBA" id="ARBA00022806"/>
    </source>
</evidence>
<feature type="region of interest" description="Disordered" evidence="16">
    <location>
        <begin position="88"/>
        <end position="146"/>
    </location>
</feature>
<evidence type="ECO:0000256" key="4">
    <source>
        <dbReference type="ARBA" id="ARBA00022763"/>
    </source>
</evidence>
<dbReference type="NCBIfam" id="NF008168">
    <property type="entry name" value="PRK10917.2-2"/>
    <property type="match status" value="1"/>
</dbReference>
<dbReference type="GO" id="GO:0003677">
    <property type="term" value="F:DNA binding"/>
    <property type="evidence" value="ECO:0007669"/>
    <property type="project" value="UniProtKB-KW"/>
</dbReference>
<evidence type="ECO:0000256" key="15">
    <source>
        <dbReference type="RuleBase" id="RU363016"/>
    </source>
</evidence>
<dbReference type="PANTHER" id="PTHR47964:SF1">
    <property type="entry name" value="ATP-DEPENDENT DNA HELICASE HOMOLOG RECG, CHLOROPLASTIC"/>
    <property type="match status" value="1"/>
</dbReference>
<keyword evidence="9 15" id="KW-0233">DNA recombination</keyword>
<comment type="similarity">
    <text evidence="1 15">Belongs to the helicase family. RecG subfamily.</text>
</comment>
<evidence type="ECO:0000256" key="2">
    <source>
        <dbReference type="ARBA" id="ARBA00017846"/>
    </source>
</evidence>
<keyword evidence="4 15" id="KW-0227">DNA damage</keyword>
<organism evidence="19 20">
    <name type="scientific">Levilinea saccharolytica</name>
    <dbReference type="NCBI Taxonomy" id="229921"/>
    <lineage>
        <taxon>Bacteria</taxon>
        <taxon>Bacillati</taxon>
        <taxon>Chloroflexota</taxon>
        <taxon>Anaerolineae</taxon>
        <taxon>Anaerolineales</taxon>
        <taxon>Anaerolineaceae</taxon>
        <taxon>Levilinea</taxon>
    </lineage>
</organism>
<comment type="catalytic activity">
    <reaction evidence="14 15">
        <text>ATP + H2O = ADP + phosphate + H(+)</text>
        <dbReference type="Rhea" id="RHEA:13065"/>
        <dbReference type="ChEBI" id="CHEBI:15377"/>
        <dbReference type="ChEBI" id="CHEBI:15378"/>
        <dbReference type="ChEBI" id="CHEBI:30616"/>
        <dbReference type="ChEBI" id="CHEBI:43474"/>
        <dbReference type="ChEBI" id="CHEBI:456216"/>
        <dbReference type="EC" id="5.6.2.4"/>
    </reaction>
</comment>
<proteinExistence type="inferred from homology"/>
<dbReference type="InterPro" id="IPR047112">
    <property type="entry name" value="RecG/Mfd"/>
</dbReference>
<accession>A0A0P6XEW0</accession>
<evidence type="ECO:0000259" key="18">
    <source>
        <dbReference type="PROSITE" id="PS51194"/>
    </source>
</evidence>
<dbReference type="EMBL" id="LGCM01000035">
    <property type="protein sequence ID" value="KPL81773.1"/>
    <property type="molecule type" value="Genomic_DNA"/>
</dbReference>
<dbReference type="AlphaFoldDB" id="A0A0P6XEW0"/>
<dbReference type="RefSeq" id="WP_062418318.1">
    <property type="nucleotide sequence ID" value="NZ_DF967974.1"/>
</dbReference>
<evidence type="ECO:0000256" key="11">
    <source>
        <dbReference type="ARBA" id="ARBA00023235"/>
    </source>
</evidence>
<evidence type="ECO:0000259" key="17">
    <source>
        <dbReference type="PROSITE" id="PS51192"/>
    </source>
</evidence>
<dbReference type="NCBIfam" id="TIGR00643">
    <property type="entry name" value="recG"/>
    <property type="match status" value="1"/>
</dbReference>
<protein>
    <recommendedName>
        <fullName evidence="2 15">ATP-dependent DNA helicase RecG</fullName>
        <ecNumber evidence="13 15">5.6.2.4</ecNumber>
    </recommendedName>
</protein>
<dbReference type="Proteomes" id="UP000050501">
    <property type="component" value="Unassembled WGS sequence"/>
</dbReference>
<evidence type="ECO:0000256" key="10">
    <source>
        <dbReference type="ARBA" id="ARBA00023204"/>
    </source>
</evidence>
<keyword evidence="5 15" id="KW-0378">Hydrolase</keyword>
<dbReference type="CDD" id="cd04488">
    <property type="entry name" value="RecG_wedge_OBF"/>
    <property type="match status" value="1"/>
</dbReference>
<dbReference type="InterPro" id="IPR045562">
    <property type="entry name" value="RecG_dom3_C"/>
</dbReference>
<dbReference type="InterPro" id="IPR012340">
    <property type="entry name" value="NA-bd_OB-fold"/>
</dbReference>
<evidence type="ECO:0000256" key="3">
    <source>
        <dbReference type="ARBA" id="ARBA00022741"/>
    </source>
</evidence>
<comment type="caution">
    <text evidence="19">The sequence shown here is derived from an EMBL/GenBank/DDBJ whole genome shotgun (WGS) entry which is preliminary data.</text>
</comment>
<dbReference type="Pfam" id="PF00271">
    <property type="entry name" value="Helicase_C"/>
    <property type="match status" value="1"/>
</dbReference>
<dbReference type="Pfam" id="PF19833">
    <property type="entry name" value="RecG_dom3_C"/>
    <property type="match status" value="1"/>
</dbReference>
<comment type="catalytic activity">
    <reaction evidence="12 15">
        <text>Couples ATP hydrolysis with the unwinding of duplex DNA by translocating in the 3'-5' direction.</text>
        <dbReference type="EC" id="5.6.2.4"/>
    </reaction>
</comment>
<dbReference type="InterPro" id="IPR001650">
    <property type="entry name" value="Helicase_C-like"/>
</dbReference>
<keyword evidence="3 15" id="KW-0547">Nucleotide-binding</keyword>
<evidence type="ECO:0000256" key="1">
    <source>
        <dbReference type="ARBA" id="ARBA00007504"/>
    </source>
</evidence>
<gene>
    <name evidence="19" type="ORF">ADN01_09255</name>
</gene>
<evidence type="ECO:0000256" key="9">
    <source>
        <dbReference type="ARBA" id="ARBA00023172"/>
    </source>
</evidence>
<evidence type="ECO:0000256" key="13">
    <source>
        <dbReference type="ARBA" id="ARBA00034808"/>
    </source>
</evidence>
<evidence type="ECO:0000256" key="8">
    <source>
        <dbReference type="ARBA" id="ARBA00023125"/>
    </source>
</evidence>
<evidence type="ECO:0000313" key="20">
    <source>
        <dbReference type="Proteomes" id="UP000050501"/>
    </source>
</evidence>
<dbReference type="Gene3D" id="3.40.50.300">
    <property type="entry name" value="P-loop containing nucleotide triphosphate hydrolases"/>
    <property type="match status" value="2"/>
</dbReference>
<sequence length="836" mass="93419">MPSPIEKLQKFFKLEAERGYDNRAVVGGLDKIVPAWDTEAQTLNYPETLIETVRTRLLNYPNLESEERSQALADLLTLLKEFQSEHPQLAANQAQPAAPRKPIPPARPKPARPVEAGPADDLLPPPPAAPNLRPARPVPPKSEPVQGLDAPLTVISGIGTRYAQSLRSLGLETLNDLLYFFPRRYDDYSQFKPINRLEYGDELTVLGTIQSIIVRPIRGGQSQLTEAVITDGTGFLRVTWFNSPYIANKLKSGDQIVLSGKVDMYLGRKVMNNPDWESLEQEHLHTNRIVPVYPLTAQVTQKNLRRILHQTVTFWASRLTDHLPNSVREETNLPDLSTAIRNAHFPDSMDSLTAARRRLAFDEIFLLQLGVQRQKQSWQSLTAQVFEPPAGWLDEQIQRLPYELTNAQRKALADLESDLRSGRPMNRLLQGDVGSGKTVVAGLAAAVVIQAGAQVAFMAPTSILAEQHYRSLSRLLAAEDGSNLLRPAEIALLVGDTSEAEKAAIRSGLADGSIRLVIGTHALIEDPITFQRLQMAVIDEQHRFGVAQRAALRGKGENPHLLVMTATPIPRSLALTLYGDLDLAVMDEMPVGRMPIETHVLHPLERERAYHLLRTQIEQGRQAFIIYPLVEKGEREDDSKAAVEEHQRLQREVFPHLKLGLLHGRMRPDEKEQVMARFRDGEYQILVSTSVVEVGVDVPNATVMLIEGANRFGLAQLHQFRGRVGRGPDQSYCLLIPESENAVENERLVAMEQSSDGFVLAERDLEQRGPGDFLGSRQSGFMELKMASLTDVRLIEIAREQAQKLFAMDPELQLPEHANLSRVFDRFWAATKGELS</sequence>
<evidence type="ECO:0000256" key="16">
    <source>
        <dbReference type="SAM" id="MobiDB-lite"/>
    </source>
</evidence>
<keyword evidence="20" id="KW-1185">Reference proteome</keyword>
<feature type="domain" description="Helicase ATP-binding" evidence="17">
    <location>
        <begin position="418"/>
        <end position="586"/>
    </location>
</feature>
<feature type="compositionally biased region" description="Pro residues" evidence="16">
    <location>
        <begin position="99"/>
        <end position="108"/>
    </location>
</feature>
<dbReference type="OrthoDB" id="9804325at2"/>
<keyword evidence="6 15" id="KW-0347">Helicase</keyword>
<dbReference type="GO" id="GO:0006310">
    <property type="term" value="P:DNA recombination"/>
    <property type="evidence" value="ECO:0007669"/>
    <property type="project" value="UniProtKB-UniRule"/>
</dbReference>
<dbReference type="STRING" id="229921.ADN01_09255"/>
<dbReference type="CDD" id="cd17992">
    <property type="entry name" value="DEXHc_RecG"/>
    <property type="match status" value="1"/>
</dbReference>
<dbReference type="InterPro" id="IPR004609">
    <property type="entry name" value="ATP-dep_DNA_helicase_RecG"/>
</dbReference>
<dbReference type="Pfam" id="PF00270">
    <property type="entry name" value="DEAD"/>
    <property type="match status" value="1"/>
</dbReference>
<evidence type="ECO:0000256" key="5">
    <source>
        <dbReference type="ARBA" id="ARBA00022801"/>
    </source>
</evidence>
<dbReference type="PANTHER" id="PTHR47964">
    <property type="entry name" value="ATP-DEPENDENT DNA HELICASE HOMOLOG RECG, CHLOROPLASTIC"/>
    <property type="match status" value="1"/>
</dbReference>
<evidence type="ECO:0000256" key="7">
    <source>
        <dbReference type="ARBA" id="ARBA00022840"/>
    </source>
</evidence>
<dbReference type="PATRIC" id="fig|229921.5.peg.3684"/>
<dbReference type="SUPFAM" id="SSF50249">
    <property type="entry name" value="Nucleic acid-binding proteins"/>
    <property type="match status" value="1"/>
</dbReference>
<feature type="domain" description="Helicase C-terminal" evidence="18">
    <location>
        <begin position="605"/>
        <end position="766"/>
    </location>
</feature>
<dbReference type="SMART" id="SM00490">
    <property type="entry name" value="HELICc"/>
    <property type="match status" value="1"/>
</dbReference>
<dbReference type="GO" id="GO:0005524">
    <property type="term" value="F:ATP binding"/>
    <property type="evidence" value="ECO:0007669"/>
    <property type="project" value="UniProtKB-KW"/>
</dbReference>
<name>A0A0P6XEW0_9CHLR</name>
<dbReference type="PROSITE" id="PS51194">
    <property type="entry name" value="HELICASE_CTER"/>
    <property type="match status" value="1"/>
</dbReference>
<dbReference type="PROSITE" id="PS51192">
    <property type="entry name" value="HELICASE_ATP_BIND_1"/>
    <property type="match status" value="1"/>
</dbReference>
<reference evidence="19 20" key="1">
    <citation type="submission" date="2015-07" db="EMBL/GenBank/DDBJ databases">
        <title>Genome sequence of Levilinea saccharolytica DSM 16555.</title>
        <authorList>
            <person name="Hemp J."/>
            <person name="Ward L.M."/>
            <person name="Pace L.A."/>
            <person name="Fischer W.W."/>
        </authorList>
    </citation>
    <scope>NUCLEOTIDE SEQUENCE [LARGE SCALE GENOMIC DNA]</scope>
    <source>
        <strain evidence="19 20">KIBI-1</strain>
    </source>
</reference>
<dbReference type="GO" id="GO:0043138">
    <property type="term" value="F:3'-5' DNA helicase activity"/>
    <property type="evidence" value="ECO:0007669"/>
    <property type="project" value="UniProtKB-EC"/>
</dbReference>